<dbReference type="EMBL" id="JAHCVK010000011">
    <property type="protein sequence ID" value="MBT0654507.1"/>
    <property type="molecule type" value="Genomic_DNA"/>
</dbReference>
<comment type="catalytic activity">
    <reaction evidence="4">
        <text>alpha,alpha-trehalose 6-phosphate + H2O = alpha,alpha-trehalose + phosphate</text>
        <dbReference type="Rhea" id="RHEA:23420"/>
        <dbReference type="ChEBI" id="CHEBI:15377"/>
        <dbReference type="ChEBI" id="CHEBI:16551"/>
        <dbReference type="ChEBI" id="CHEBI:43474"/>
        <dbReference type="ChEBI" id="CHEBI:58429"/>
        <dbReference type="EC" id="3.1.3.12"/>
    </reaction>
</comment>
<evidence type="ECO:0000256" key="2">
    <source>
        <dbReference type="ARBA" id="ARBA00008770"/>
    </source>
</evidence>
<accession>A0ABS5SJC8</accession>
<dbReference type="PANTHER" id="PTHR43768:SF3">
    <property type="entry name" value="TREHALOSE 6-PHOSPHATE PHOSPHATASE"/>
    <property type="match status" value="1"/>
</dbReference>
<dbReference type="NCBIfam" id="TIGR00685">
    <property type="entry name" value="T6PP"/>
    <property type="match status" value="1"/>
</dbReference>
<keyword evidence="4" id="KW-0460">Magnesium</keyword>
<evidence type="ECO:0000313" key="6">
    <source>
        <dbReference type="Proteomes" id="UP000756860"/>
    </source>
</evidence>
<dbReference type="SUPFAM" id="SSF56784">
    <property type="entry name" value="HAD-like"/>
    <property type="match status" value="1"/>
</dbReference>
<dbReference type="EC" id="3.1.3.12" evidence="4"/>
<dbReference type="InterPro" id="IPR036412">
    <property type="entry name" value="HAD-like_sf"/>
</dbReference>
<comment type="cofactor">
    <cofactor evidence="4">
        <name>Mg(2+)</name>
        <dbReference type="ChEBI" id="CHEBI:18420"/>
    </cofactor>
</comment>
<reference evidence="5 6" key="1">
    <citation type="submission" date="2021-05" db="EMBL/GenBank/DDBJ databases">
        <title>The draft genome of Geobacter luticola JCM 17780.</title>
        <authorList>
            <person name="Xu Z."/>
            <person name="Masuda Y."/>
            <person name="Itoh H."/>
            <person name="Senoo K."/>
        </authorList>
    </citation>
    <scope>NUCLEOTIDE SEQUENCE [LARGE SCALE GENOMIC DNA]</scope>
    <source>
        <strain evidence="5 6">JCM 17780</strain>
    </source>
</reference>
<dbReference type="Gene3D" id="3.30.70.1020">
    <property type="entry name" value="Trehalose-6-phosphate phosphatase related protein, domain 2"/>
    <property type="match status" value="1"/>
</dbReference>
<dbReference type="GO" id="GO:0004805">
    <property type="term" value="F:trehalose-phosphatase activity"/>
    <property type="evidence" value="ECO:0007669"/>
    <property type="project" value="UniProtKB-EC"/>
</dbReference>
<dbReference type="InterPro" id="IPR006379">
    <property type="entry name" value="HAD-SF_hydro_IIB"/>
</dbReference>
<dbReference type="Gene3D" id="3.40.50.1000">
    <property type="entry name" value="HAD superfamily/HAD-like"/>
    <property type="match status" value="1"/>
</dbReference>
<gene>
    <name evidence="5" type="primary">otsB</name>
    <name evidence="5" type="ORF">KI810_15760</name>
</gene>
<comment type="pathway">
    <text evidence="1 4">Glycan biosynthesis; trehalose biosynthesis.</text>
</comment>
<evidence type="ECO:0000256" key="1">
    <source>
        <dbReference type="ARBA" id="ARBA00005199"/>
    </source>
</evidence>
<organism evidence="5 6">
    <name type="scientific">Geomobilimonas luticola</name>
    <dbReference type="NCBI Taxonomy" id="1114878"/>
    <lineage>
        <taxon>Bacteria</taxon>
        <taxon>Pseudomonadati</taxon>
        <taxon>Thermodesulfobacteriota</taxon>
        <taxon>Desulfuromonadia</taxon>
        <taxon>Geobacterales</taxon>
        <taxon>Geobacteraceae</taxon>
        <taxon>Geomobilimonas</taxon>
    </lineage>
</organism>
<comment type="function">
    <text evidence="4">Removes the phosphate from trehalose 6-phosphate to produce free trehalose.</text>
</comment>
<dbReference type="Pfam" id="PF02358">
    <property type="entry name" value="Trehalose_PPase"/>
    <property type="match status" value="1"/>
</dbReference>
<dbReference type="PANTHER" id="PTHR43768">
    <property type="entry name" value="TREHALOSE 6-PHOSPHATE PHOSPHATASE"/>
    <property type="match status" value="1"/>
</dbReference>
<dbReference type="InterPro" id="IPR044651">
    <property type="entry name" value="OTSB-like"/>
</dbReference>
<dbReference type="NCBIfam" id="TIGR01484">
    <property type="entry name" value="HAD-SF-IIB"/>
    <property type="match status" value="1"/>
</dbReference>
<keyword evidence="3 4" id="KW-0378">Hydrolase</keyword>
<protein>
    <recommendedName>
        <fullName evidence="4">Trehalose 6-phosphate phosphatase</fullName>
        <ecNumber evidence="4">3.1.3.12</ecNumber>
    </recommendedName>
</protein>
<dbReference type="InterPro" id="IPR003337">
    <property type="entry name" value="Trehalose_PPase"/>
</dbReference>
<evidence type="ECO:0000256" key="4">
    <source>
        <dbReference type="RuleBase" id="RU361117"/>
    </source>
</evidence>
<comment type="caution">
    <text evidence="5">The sequence shown here is derived from an EMBL/GenBank/DDBJ whole genome shotgun (WGS) entry which is preliminary data.</text>
</comment>
<evidence type="ECO:0000313" key="5">
    <source>
        <dbReference type="EMBL" id="MBT0654507.1"/>
    </source>
</evidence>
<comment type="similarity">
    <text evidence="2 4">Belongs to the trehalose phosphatase family.</text>
</comment>
<name>A0ABS5SJC8_9BACT</name>
<sequence>MTYLFSYAGRTILRRFVDRATLFAFDLDGTLAPIVADPDRIQVPQGVQERLIRLNLLAPVVIITGRALADARKHLGFTPCYLVGNHGAEGLPGREQQEEEFCRQCSEWLEQLKILMPHASGCGIFIENKGATLSLHYRNASDPNAVSRKLVQAISRLKPPPRRIPGKYVENIVPYGAPHKGEALSQLMLQTGCSKALFVGDDATDEDVFSLANDRILGVRVGCEGSSLADCCLFNQREILDVLDEIIQLTLKTKDLV</sequence>
<evidence type="ECO:0000256" key="3">
    <source>
        <dbReference type="ARBA" id="ARBA00022801"/>
    </source>
</evidence>
<proteinExistence type="inferred from homology"/>
<dbReference type="Proteomes" id="UP000756860">
    <property type="component" value="Unassembled WGS sequence"/>
</dbReference>
<keyword evidence="4" id="KW-0479">Metal-binding</keyword>
<dbReference type="InterPro" id="IPR023214">
    <property type="entry name" value="HAD_sf"/>
</dbReference>
<keyword evidence="6" id="KW-1185">Reference proteome</keyword>